<dbReference type="InterPro" id="IPR029069">
    <property type="entry name" value="HotDog_dom_sf"/>
</dbReference>
<dbReference type="EMBL" id="SHKW01000003">
    <property type="protein sequence ID" value="RZU35284.1"/>
    <property type="molecule type" value="Genomic_DNA"/>
</dbReference>
<proteinExistence type="predicted"/>
<evidence type="ECO:0000313" key="3">
    <source>
        <dbReference type="EMBL" id="RZU35284.1"/>
    </source>
</evidence>
<dbReference type="InterPro" id="IPR052342">
    <property type="entry name" value="MCH/BMMD"/>
</dbReference>
<sequence length="236" mass="25664">MNIPTQTNDVESRISPDSEDGSSCLSRRNVIFGAAAVVAAISLPKNSQASTPLSTKDQRSKNKNGKDDNMHSATDIPETAQTFDPSNFAVVPARTFDDLRVGEIFRAPSRTLTDAHATAFQSVSADNHPIHYDVEYARRHGHIAPVVHGLQVLAFTAPGATLFPQYIGDVFIAFTEASCKFLKEVHAGDTLYSALEIVALTPQGDNGQVTTRATIHNQRGELVLSGEHKYLLRRHA</sequence>
<dbReference type="Gene3D" id="3.10.129.10">
    <property type="entry name" value="Hotdog Thioesterase"/>
    <property type="match status" value="1"/>
</dbReference>
<evidence type="ECO:0000313" key="4">
    <source>
        <dbReference type="Proteomes" id="UP000292958"/>
    </source>
</evidence>
<dbReference type="Pfam" id="PF01575">
    <property type="entry name" value="MaoC_dehydratas"/>
    <property type="match status" value="1"/>
</dbReference>
<dbReference type="PANTHER" id="PTHR43664:SF1">
    <property type="entry name" value="BETA-METHYLMALYL-COA DEHYDRATASE"/>
    <property type="match status" value="1"/>
</dbReference>
<organism evidence="3 4">
    <name type="scientific">Edaphobacter modestus</name>
    <dbReference type="NCBI Taxonomy" id="388466"/>
    <lineage>
        <taxon>Bacteria</taxon>
        <taxon>Pseudomonadati</taxon>
        <taxon>Acidobacteriota</taxon>
        <taxon>Terriglobia</taxon>
        <taxon>Terriglobales</taxon>
        <taxon>Acidobacteriaceae</taxon>
        <taxon>Edaphobacter</taxon>
    </lineage>
</organism>
<name>A0A4Q7YEW1_9BACT</name>
<dbReference type="PANTHER" id="PTHR43664">
    <property type="entry name" value="MONOAMINE OXIDASE-RELATED"/>
    <property type="match status" value="1"/>
</dbReference>
<dbReference type="InterPro" id="IPR002539">
    <property type="entry name" value="MaoC-like_dom"/>
</dbReference>
<accession>A0A4Q7YEW1</accession>
<dbReference type="Proteomes" id="UP000292958">
    <property type="component" value="Unassembled WGS sequence"/>
</dbReference>
<dbReference type="AlphaFoldDB" id="A0A4Q7YEW1"/>
<feature type="domain" description="MaoC-like" evidence="2">
    <location>
        <begin position="103"/>
        <end position="212"/>
    </location>
</feature>
<protein>
    <submittedName>
        <fullName evidence="3">Acyl dehydratase</fullName>
    </submittedName>
</protein>
<comment type="caution">
    <text evidence="3">The sequence shown here is derived from an EMBL/GenBank/DDBJ whole genome shotgun (WGS) entry which is preliminary data.</text>
</comment>
<feature type="compositionally biased region" description="Basic and acidic residues" evidence="1">
    <location>
        <begin position="56"/>
        <end position="70"/>
    </location>
</feature>
<dbReference type="CDD" id="cd03441">
    <property type="entry name" value="R_hydratase_like"/>
    <property type="match status" value="1"/>
</dbReference>
<feature type="region of interest" description="Disordered" evidence="1">
    <location>
        <begin position="1"/>
        <end position="23"/>
    </location>
</feature>
<reference evidence="3 4" key="1">
    <citation type="submission" date="2019-02" db="EMBL/GenBank/DDBJ databases">
        <title>Genomic Encyclopedia of Archaeal and Bacterial Type Strains, Phase II (KMG-II): from individual species to whole genera.</title>
        <authorList>
            <person name="Goeker M."/>
        </authorList>
    </citation>
    <scope>NUCLEOTIDE SEQUENCE [LARGE SCALE GENOMIC DNA]</scope>
    <source>
        <strain evidence="3 4">DSM 18101</strain>
    </source>
</reference>
<keyword evidence="4" id="KW-1185">Reference proteome</keyword>
<gene>
    <name evidence="3" type="ORF">BDD14_6053</name>
</gene>
<evidence type="ECO:0000259" key="2">
    <source>
        <dbReference type="Pfam" id="PF01575"/>
    </source>
</evidence>
<feature type="region of interest" description="Disordered" evidence="1">
    <location>
        <begin position="47"/>
        <end position="81"/>
    </location>
</feature>
<evidence type="ECO:0000256" key="1">
    <source>
        <dbReference type="SAM" id="MobiDB-lite"/>
    </source>
</evidence>
<dbReference type="SUPFAM" id="SSF54637">
    <property type="entry name" value="Thioesterase/thiol ester dehydrase-isomerase"/>
    <property type="match status" value="1"/>
</dbReference>